<reference evidence="10 11" key="1">
    <citation type="submission" date="2023-07" db="EMBL/GenBank/DDBJ databases">
        <title>Alkalimonas sp., MEB108 novel, alkaliphilic bacterium isolated from Lonar Lake, India.</title>
        <authorList>
            <person name="Joshi A."/>
            <person name="Thite S."/>
        </authorList>
    </citation>
    <scope>NUCLEOTIDE SEQUENCE [LARGE SCALE GENOMIC DNA]</scope>
    <source>
        <strain evidence="10 11">MEB108</strain>
    </source>
</reference>
<evidence type="ECO:0000256" key="2">
    <source>
        <dbReference type="ARBA" id="ARBA00022670"/>
    </source>
</evidence>
<keyword evidence="2 6" id="KW-0645">Protease</keyword>
<comment type="similarity">
    <text evidence="1 6">Belongs to the peptidase S8 family.</text>
</comment>
<gene>
    <name evidence="10" type="ORF">QWY20_07420</name>
</gene>
<sequence>MKNIKATKLALAVASTFTLSALSSIAVANDLQGTPSLSSGASLQNSTPRLRPDTEKSDRYIIKFNAAELMSQAAMPMSADFERLSDAEAFSAQAADYVLSQHQVNAIMHLDIVQASVATLTPQQLRELSKNPAVEYIELDHKRYIADVISPMAQTTPYGINMVQANQVSDANATNMKVCVIDTGYQLGHPDLPSAGVTGSTFSGHGAWSTDGNGHGTHVAGTIVALNNNIGVVGVLPSGLVGLHNVKIFNNSGNWTNASNLIQAIQSCQNAGAKVVNMSLGGGSSNTTERNAMNSFNNSGMLLVAAAGNAGNTSFSYPASYDAVVSVAAVDSNKNLASFSQRNSQVEISGPGVNVASTWINSGYRSISGTSMASPHVAGVAALVWSNHPQCTNTQIRNVLNLTAERRGTSGRNTSYGWGIVRAKAAHDWITNNGCDGSGGGGNPGGGQTFHNLSGSTGQWLRGSYNIPSGVSQLTFRITGGTGDADLYIRYGNAPTEQLWDCRPYRNGNEEVCTFNNPQAGTWHVGIRGYTAFSGLTFSYQY</sequence>
<accession>A0ABU7J4L2</accession>
<comment type="caution">
    <text evidence="10">The sequence shown here is derived from an EMBL/GenBank/DDBJ whole genome shotgun (WGS) entry which is preliminary data.</text>
</comment>
<dbReference type="Gene3D" id="3.30.70.80">
    <property type="entry name" value="Peptidase S8 propeptide/proteinase inhibitor I9"/>
    <property type="match status" value="1"/>
</dbReference>
<feature type="active site" description="Charge relay system" evidence="6">
    <location>
        <position position="371"/>
    </location>
</feature>
<name>A0ABU7J4L2_9GAMM</name>
<dbReference type="SUPFAM" id="SSF54897">
    <property type="entry name" value="Protease propeptides/inhibitors"/>
    <property type="match status" value="1"/>
</dbReference>
<dbReference type="SUPFAM" id="SSF52743">
    <property type="entry name" value="Subtilisin-like"/>
    <property type="match status" value="1"/>
</dbReference>
<dbReference type="Pfam" id="PF00082">
    <property type="entry name" value="Peptidase_S8"/>
    <property type="match status" value="1"/>
</dbReference>
<dbReference type="Pfam" id="PF04151">
    <property type="entry name" value="PPC"/>
    <property type="match status" value="1"/>
</dbReference>
<protein>
    <submittedName>
        <fullName evidence="10">S8 family serine peptidase</fullName>
    </submittedName>
</protein>
<feature type="domain" description="Peptidase C-terminal archaeal/bacterial" evidence="9">
    <location>
        <begin position="466"/>
        <end position="529"/>
    </location>
</feature>
<dbReference type="Proteomes" id="UP001336314">
    <property type="component" value="Unassembled WGS sequence"/>
</dbReference>
<dbReference type="PRINTS" id="PR00723">
    <property type="entry name" value="SUBTILISIN"/>
</dbReference>
<evidence type="ECO:0000259" key="8">
    <source>
        <dbReference type="Pfam" id="PF00082"/>
    </source>
</evidence>
<feature type="chain" id="PRO_5046669435" evidence="7">
    <location>
        <begin position="29"/>
        <end position="542"/>
    </location>
</feature>
<evidence type="ECO:0000256" key="1">
    <source>
        <dbReference type="ARBA" id="ARBA00011073"/>
    </source>
</evidence>
<feature type="signal peptide" evidence="7">
    <location>
        <begin position="1"/>
        <end position="28"/>
    </location>
</feature>
<keyword evidence="11" id="KW-1185">Reference proteome</keyword>
<dbReference type="InterPro" id="IPR007280">
    <property type="entry name" value="Peptidase_C_arc/bac"/>
</dbReference>
<dbReference type="EMBL" id="JAUHLI010000006">
    <property type="protein sequence ID" value="MEE2001278.1"/>
    <property type="molecule type" value="Genomic_DNA"/>
</dbReference>
<dbReference type="InterPro" id="IPR036852">
    <property type="entry name" value="Peptidase_S8/S53_dom_sf"/>
</dbReference>
<dbReference type="InterPro" id="IPR023828">
    <property type="entry name" value="Peptidase_S8_Ser-AS"/>
</dbReference>
<dbReference type="InterPro" id="IPR015500">
    <property type="entry name" value="Peptidase_S8_subtilisin-rel"/>
</dbReference>
<dbReference type="Gene3D" id="2.60.120.380">
    <property type="match status" value="1"/>
</dbReference>
<keyword evidence="3" id="KW-0479">Metal-binding</keyword>
<evidence type="ECO:0000256" key="6">
    <source>
        <dbReference type="PROSITE-ProRule" id="PRU01240"/>
    </source>
</evidence>
<evidence type="ECO:0000256" key="5">
    <source>
        <dbReference type="ARBA" id="ARBA00022825"/>
    </source>
</evidence>
<proteinExistence type="inferred from homology"/>
<evidence type="ECO:0000313" key="10">
    <source>
        <dbReference type="EMBL" id="MEE2001278.1"/>
    </source>
</evidence>
<evidence type="ECO:0000313" key="11">
    <source>
        <dbReference type="Proteomes" id="UP001336314"/>
    </source>
</evidence>
<feature type="domain" description="Peptidase S8/S53" evidence="8">
    <location>
        <begin position="175"/>
        <end position="419"/>
    </location>
</feature>
<dbReference type="InterPro" id="IPR022398">
    <property type="entry name" value="Peptidase_S8_His-AS"/>
</dbReference>
<dbReference type="InterPro" id="IPR034202">
    <property type="entry name" value="Subtilisin_Carlsberg-like"/>
</dbReference>
<keyword evidence="4 6" id="KW-0378">Hydrolase</keyword>
<dbReference type="CDD" id="cd07477">
    <property type="entry name" value="Peptidases_S8_Subtilisin_subset"/>
    <property type="match status" value="1"/>
</dbReference>
<dbReference type="PANTHER" id="PTHR43806:SF11">
    <property type="entry name" value="CEREVISIN-RELATED"/>
    <property type="match status" value="1"/>
</dbReference>
<dbReference type="PROSITE" id="PS51892">
    <property type="entry name" value="SUBTILASE"/>
    <property type="match status" value="1"/>
</dbReference>
<dbReference type="InterPro" id="IPR000209">
    <property type="entry name" value="Peptidase_S8/S53_dom"/>
</dbReference>
<feature type="active site" description="Charge relay system" evidence="6">
    <location>
        <position position="215"/>
    </location>
</feature>
<dbReference type="InterPro" id="IPR037045">
    <property type="entry name" value="S8pro/Inhibitor_I9_sf"/>
</dbReference>
<dbReference type="PANTHER" id="PTHR43806">
    <property type="entry name" value="PEPTIDASE S8"/>
    <property type="match status" value="1"/>
</dbReference>
<evidence type="ECO:0000256" key="3">
    <source>
        <dbReference type="ARBA" id="ARBA00022723"/>
    </source>
</evidence>
<dbReference type="PROSITE" id="PS00137">
    <property type="entry name" value="SUBTILASE_HIS"/>
    <property type="match status" value="1"/>
</dbReference>
<dbReference type="Gene3D" id="3.40.50.200">
    <property type="entry name" value="Peptidase S8/S53 domain"/>
    <property type="match status" value="1"/>
</dbReference>
<keyword evidence="5 6" id="KW-0720">Serine protease</keyword>
<dbReference type="PROSITE" id="PS00138">
    <property type="entry name" value="SUBTILASE_SER"/>
    <property type="match status" value="1"/>
</dbReference>
<organism evidence="10 11">
    <name type="scientific">Alkalimonas cellulosilytica</name>
    <dbReference type="NCBI Taxonomy" id="3058395"/>
    <lineage>
        <taxon>Bacteria</taxon>
        <taxon>Pseudomonadati</taxon>
        <taxon>Pseudomonadota</taxon>
        <taxon>Gammaproteobacteria</taxon>
        <taxon>Alkalimonas</taxon>
    </lineage>
</organism>
<dbReference type="RefSeq" id="WP_330128381.1">
    <property type="nucleotide sequence ID" value="NZ_JAUHLI010000006.1"/>
</dbReference>
<evidence type="ECO:0000256" key="4">
    <source>
        <dbReference type="ARBA" id="ARBA00022801"/>
    </source>
</evidence>
<dbReference type="InterPro" id="IPR050131">
    <property type="entry name" value="Peptidase_S8_subtilisin-like"/>
</dbReference>
<evidence type="ECO:0000256" key="7">
    <source>
        <dbReference type="SAM" id="SignalP"/>
    </source>
</evidence>
<evidence type="ECO:0000259" key="9">
    <source>
        <dbReference type="Pfam" id="PF04151"/>
    </source>
</evidence>
<keyword evidence="7" id="KW-0732">Signal</keyword>
<feature type="active site" description="Charge relay system" evidence="6">
    <location>
        <position position="182"/>
    </location>
</feature>